<keyword evidence="3" id="KW-1185">Reference proteome</keyword>
<dbReference type="EMBL" id="CACVBM020000432">
    <property type="protein sequence ID" value="CAA7018929.1"/>
    <property type="molecule type" value="Genomic_DNA"/>
</dbReference>
<dbReference type="SUPFAM" id="SSF53098">
    <property type="entry name" value="Ribonuclease H-like"/>
    <property type="match status" value="1"/>
</dbReference>
<dbReference type="InterPro" id="IPR012337">
    <property type="entry name" value="RNaseH-like_sf"/>
</dbReference>
<dbReference type="AlphaFoldDB" id="A0A6D2HY90"/>
<protein>
    <recommendedName>
        <fullName evidence="1">Integrase catalytic domain-containing protein</fullName>
    </recommendedName>
</protein>
<dbReference type="InterPro" id="IPR001584">
    <property type="entry name" value="Integrase_cat-core"/>
</dbReference>
<organism evidence="2 3">
    <name type="scientific">Microthlaspi erraticum</name>
    <dbReference type="NCBI Taxonomy" id="1685480"/>
    <lineage>
        <taxon>Eukaryota</taxon>
        <taxon>Viridiplantae</taxon>
        <taxon>Streptophyta</taxon>
        <taxon>Embryophyta</taxon>
        <taxon>Tracheophyta</taxon>
        <taxon>Spermatophyta</taxon>
        <taxon>Magnoliopsida</taxon>
        <taxon>eudicotyledons</taxon>
        <taxon>Gunneridae</taxon>
        <taxon>Pentapetalae</taxon>
        <taxon>rosids</taxon>
        <taxon>malvids</taxon>
        <taxon>Brassicales</taxon>
        <taxon>Brassicaceae</taxon>
        <taxon>Coluteocarpeae</taxon>
        <taxon>Microthlaspi</taxon>
    </lineage>
</organism>
<feature type="domain" description="Integrase catalytic" evidence="1">
    <location>
        <begin position="33"/>
        <end position="141"/>
    </location>
</feature>
<reference evidence="2" key="1">
    <citation type="submission" date="2020-01" db="EMBL/GenBank/DDBJ databases">
        <authorList>
            <person name="Mishra B."/>
        </authorList>
    </citation>
    <scope>NUCLEOTIDE SEQUENCE [LARGE SCALE GENOMIC DNA]</scope>
</reference>
<dbReference type="InterPro" id="IPR036397">
    <property type="entry name" value="RNaseH_sf"/>
</dbReference>
<evidence type="ECO:0000313" key="3">
    <source>
        <dbReference type="Proteomes" id="UP000467841"/>
    </source>
</evidence>
<dbReference type="PROSITE" id="PS50994">
    <property type="entry name" value="INTEGRASE"/>
    <property type="match status" value="1"/>
</dbReference>
<name>A0A6D2HY90_9BRAS</name>
<accession>A0A6D2HY90</accession>
<proteinExistence type="predicted"/>
<dbReference type="OrthoDB" id="1731372at2759"/>
<dbReference type="Proteomes" id="UP000467841">
    <property type="component" value="Unassembled WGS sequence"/>
</dbReference>
<evidence type="ECO:0000313" key="2">
    <source>
        <dbReference type="EMBL" id="CAA7018929.1"/>
    </source>
</evidence>
<sequence>MIGDCINVAAKCVPCQRYAPAVNAPTQALQAAIPAYPFMRWGMDIVGPMPRSRQCAYLLVVTDYFTKWVEAKAYKNPTAHDVTNFVWQYIICRHGLPYDNSSQRLSENFAHHGTSSSLTPRQDILKLMDKPSPQTKLLLMD</sequence>
<dbReference type="Gene3D" id="3.30.420.10">
    <property type="entry name" value="Ribonuclease H-like superfamily/Ribonuclease H"/>
    <property type="match status" value="1"/>
</dbReference>
<dbReference type="GO" id="GO:0003676">
    <property type="term" value="F:nucleic acid binding"/>
    <property type="evidence" value="ECO:0007669"/>
    <property type="project" value="InterPro"/>
</dbReference>
<dbReference type="PANTHER" id="PTHR37984:SF5">
    <property type="entry name" value="PROTEIN NYNRIN-LIKE"/>
    <property type="match status" value="1"/>
</dbReference>
<dbReference type="GO" id="GO:0015074">
    <property type="term" value="P:DNA integration"/>
    <property type="evidence" value="ECO:0007669"/>
    <property type="project" value="InterPro"/>
</dbReference>
<comment type="caution">
    <text evidence="2">The sequence shown here is derived from an EMBL/GenBank/DDBJ whole genome shotgun (WGS) entry which is preliminary data.</text>
</comment>
<dbReference type="InterPro" id="IPR050951">
    <property type="entry name" value="Retrovirus_Pol_polyprotein"/>
</dbReference>
<dbReference type="PANTHER" id="PTHR37984">
    <property type="entry name" value="PROTEIN CBG26694"/>
    <property type="match status" value="1"/>
</dbReference>
<gene>
    <name evidence="2" type="ORF">MERR_LOCUS6164</name>
</gene>
<evidence type="ECO:0000259" key="1">
    <source>
        <dbReference type="PROSITE" id="PS50994"/>
    </source>
</evidence>